<dbReference type="InterPro" id="IPR011206">
    <property type="entry name" value="Citrate_lyase_beta/mcl1/mcl2"/>
</dbReference>
<dbReference type="GO" id="GO:0000287">
    <property type="term" value="F:magnesium ion binding"/>
    <property type="evidence" value="ECO:0007669"/>
    <property type="project" value="TreeGrafter"/>
</dbReference>
<evidence type="ECO:0000256" key="1">
    <source>
        <dbReference type="ARBA" id="ARBA00001946"/>
    </source>
</evidence>
<dbReference type="GO" id="GO:0008815">
    <property type="term" value="F:citrate (pro-3S)-lyase activity"/>
    <property type="evidence" value="ECO:0007669"/>
    <property type="project" value="UniProtKB-EC"/>
</dbReference>
<dbReference type="SUPFAM" id="SSF51621">
    <property type="entry name" value="Phosphoenolpyruvate/pyruvate domain"/>
    <property type="match status" value="1"/>
</dbReference>
<dbReference type="PANTHER" id="PTHR32308:SF10">
    <property type="entry name" value="CITRATE LYASE SUBUNIT BETA"/>
    <property type="match status" value="1"/>
</dbReference>
<feature type="binding site" evidence="5">
    <location>
        <position position="158"/>
    </location>
    <ligand>
        <name>Mg(2+)</name>
        <dbReference type="ChEBI" id="CHEBI:18420"/>
    </ligand>
</feature>
<feature type="binding site" evidence="4">
    <location>
        <position position="131"/>
    </location>
    <ligand>
        <name>substrate</name>
    </ligand>
</feature>
<name>A0A379D9S6_9FIRM</name>
<dbReference type="InterPro" id="IPR040442">
    <property type="entry name" value="Pyrv_kinase-like_dom_sf"/>
</dbReference>
<dbReference type="EC" id="4.1.3.6" evidence="7"/>
<evidence type="ECO:0000313" key="8">
    <source>
        <dbReference type="Proteomes" id="UP000254777"/>
    </source>
</evidence>
<dbReference type="PIRSF" id="PIRSF015582">
    <property type="entry name" value="Cit_lyase_B"/>
    <property type="match status" value="1"/>
</dbReference>
<dbReference type="InterPro" id="IPR005000">
    <property type="entry name" value="Aldolase/citrate-lyase_domain"/>
</dbReference>
<dbReference type="RefSeq" id="WP_004822071.1">
    <property type="nucleotide sequence ID" value="NZ_UGTH01000001.1"/>
</dbReference>
<organism evidence="7 8">
    <name type="scientific">Peptoniphilus indolicus</name>
    <dbReference type="NCBI Taxonomy" id="33030"/>
    <lineage>
        <taxon>Bacteria</taxon>
        <taxon>Bacillati</taxon>
        <taxon>Bacillota</taxon>
        <taxon>Tissierellia</taxon>
        <taxon>Tissierellales</taxon>
        <taxon>Peptoniphilaceae</taxon>
        <taxon>Peptoniphilus</taxon>
    </lineage>
</organism>
<evidence type="ECO:0000256" key="5">
    <source>
        <dbReference type="PIRSR" id="PIRSR015582-2"/>
    </source>
</evidence>
<dbReference type="InterPro" id="IPR015813">
    <property type="entry name" value="Pyrv/PenolPyrv_kinase-like_dom"/>
</dbReference>
<evidence type="ECO:0000256" key="3">
    <source>
        <dbReference type="ARBA" id="ARBA00022842"/>
    </source>
</evidence>
<reference evidence="7 8" key="1">
    <citation type="submission" date="2018-06" db="EMBL/GenBank/DDBJ databases">
        <authorList>
            <consortium name="Pathogen Informatics"/>
            <person name="Doyle S."/>
        </authorList>
    </citation>
    <scope>NUCLEOTIDE SEQUENCE [LARGE SCALE GENOMIC DNA]</scope>
    <source>
        <strain evidence="7 8">NCTC11088</strain>
    </source>
</reference>
<dbReference type="PANTHER" id="PTHR32308">
    <property type="entry name" value="LYASE BETA SUBUNIT, PUTATIVE (AFU_ORTHOLOGUE AFUA_4G13030)-RELATED"/>
    <property type="match status" value="1"/>
</dbReference>
<dbReference type="AlphaFoldDB" id="A0A379D9S6"/>
<accession>A0A379D9S6</accession>
<dbReference type="EMBL" id="UGTH01000001">
    <property type="protein sequence ID" value="SUB74619.1"/>
    <property type="molecule type" value="Genomic_DNA"/>
</dbReference>
<comment type="cofactor">
    <cofactor evidence="1">
        <name>Mg(2+)</name>
        <dbReference type="ChEBI" id="CHEBI:18420"/>
    </cofactor>
</comment>
<evidence type="ECO:0000256" key="2">
    <source>
        <dbReference type="ARBA" id="ARBA00022723"/>
    </source>
</evidence>
<evidence type="ECO:0000259" key="6">
    <source>
        <dbReference type="Pfam" id="PF03328"/>
    </source>
</evidence>
<evidence type="ECO:0000256" key="4">
    <source>
        <dbReference type="PIRSR" id="PIRSR015582-1"/>
    </source>
</evidence>
<gene>
    <name evidence="7" type="primary">citE</name>
    <name evidence="7" type="ORF">NCTC11088_00372</name>
</gene>
<protein>
    <submittedName>
        <fullName evidence="7">Citrate lyase subunit beta</fullName>
        <ecNumber evidence="7">4.1.3.6</ecNumber>
    </submittedName>
</protein>
<keyword evidence="7" id="KW-0456">Lyase</keyword>
<dbReference type="Proteomes" id="UP000254777">
    <property type="component" value="Unassembled WGS sequence"/>
</dbReference>
<evidence type="ECO:0000313" key="7">
    <source>
        <dbReference type="EMBL" id="SUB74619.1"/>
    </source>
</evidence>
<keyword evidence="2 5" id="KW-0479">Metal-binding</keyword>
<feature type="binding site" evidence="5">
    <location>
        <position position="131"/>
    </location>
    <ligand>
        <name>Mg(2+)</name>
        <dbReference type="ChEBI" id="CHEBI:18420"/>
    </ligand>
</feature>
<dbReference type="Pfam" id="PF03328">
    <property type="entry name" value="HpcH_HpaI"/>
    <property type="match status" value="1"/>
</dbReference>
<dbReference type="GO" id="GO:0006107">
    <property type="term" value="P:oxaloacetate metabolic process"/>
    <property type="evidence" value="ECO:0007669"/>
    <property type="project" value="TreeGrafter"/>
</dbReference>
<keyword evidence="3 5" id="KW-0460">Magnesium</keyword>
<feature type="binding site" evidence="4">
    <location>
        <position position="68"/>
    </location>
    <ligand>
        <name>substrate</name>
    </ligand>
</feature>
<dbReference type="Gene3D" id="3.20.20.60">
    <property type="entry name" value="Phosphoenolpyruvate-binding domains"/>
    <property type="match status" value="1"/>
</dbReference>
<sequence>MRRDIRRTMMFLNAQKASLVKDPYVYGADCVILDLEDAVAESEKDSARIHLYNTLKSRDYGDTEVWVRINAVDSEYFKEDVRASVAGGCDGIRIPMTETAEDVIKTVEEITKAEEEFGIEKGKTMIMAALESPLGVLNAYQICKASDRMMGVALSAGDFRRTMHAQTTKTGEELFSARSMIVLSARAAGVMCFDTVYTDLEDEAGLIKETELIRNMGFDGKSVINPRQIETIHNVFNPTQKQIEEAQRIVLAVEENKKKGIGVMIVDGKMVDIAHVEGAVRNLKLAKAAGLYKGDLV</sequence>
<feature type="domain" description="HpcH/HpaI aldolase/citrate lyase" evidence="6">
    <location>
        <begin position="7"/>
        <end position="226"/>
    </location>
</feature>
<proteinExistence type="predicted"/>